<dbReference type="EMBL" id="SGIT01000001">
    <property type="protein sequence ID" value="RZF62324.1"/>
    <property type="molecule type" value="Genomic_DNA"/>
</dbReference>
<dbReference type="OrthoDB" id="5515308at2"/>
<keyword evidence="1" id="KW-1133">Transmembrane helix</keyword>
<sequence length="176" mass="20223">MNKKQKKTPGIPTFERSVDRIFYEMDQKFATRNKIVYAVFIALAFFGVMGLIWMIPFPKLGFLVRTNMDTFLNWGSFYIAIIIYLYLRLAPTLSYAMLFTIGVMSFCIVQLEYVERDGGPAVWLVCTVLTVIGIVGATFQAKKEPTEIPPAAIWRLLTVGPIWLWSKIFTVLKIKY</sequence>
<feature type="transmembrane region" description="Helical" evidence="1">
    <location>
        <begin position="153"/>
        <end position="172"/>
    </location>
</feature>
<evidence type="ECO:0000256" key="1">
    <source>
        <dbReference type="SAM" id="Phobius"/>
    </source>
</evidence>
<keyword evidence="1" id="KW-0472">Membrane</keyword>
<protein>
    <recommendedName>
        <fullName evidence="4">DUF962 domain-containing protein</fullName>
    </recommendedName>
</protein>
<dbReference type="Proteomes" id="UP000292855">
    <property type="component" value="Unassembled WGS sequence"/>
</dbReference>
<feature type="transmembrane region" description="Helical" evidence="1">
    <location>
        <begin position="35"/>
        <end position="58"/>
    </location>
</feature>
<dbReference type="RefSeq" id="WP_130140553.1">
    <property type="nucleotide sequence ID" value="NZ_SGIT01000001.1"/>
</dbReference>
<proteinExistence type="predicted"/>
<organism evidence="2 3">
    <name type="scientific">Sphingobacterium corticibacterium</name>
    <dbReference type="NCBI Taxonomy" id="2484746"/>
    <lineage>
        <taxon>Bacteria</taxon>
        <taxon>Pseudomonadati</taxon>
        <taxon>Bacteroidota</taxon>
        <taxon>Sphingobacteriia</taxon>
        <taxon>Sphingobacteriales</taxon>
        <taxon>Sphingobacteriaceae</taxon>
        <taxon>Sphingobacterium</taxon>
    </lineage>
</organism>
<evidence type="ECO:0008006" key="4">
    <source>
        <dbReference type="Google" id="ProtNLM"/>
    </source>
</evidence>
<feature type="transmembrane region" description="Helical" evidence="1">
    <location>
        <begin position="121"/>
        <end position="141"/>
    </location>
</feature>
<evidence type="ECO:0000313" key="3">
    <source>
        <dbReference type="Proteomes" id="UP000292855"/>
    </source>
</evidence>
<dbReference type="AlphaFoldDB" id="A0A4Q6XY17"/>
<name>A0A4Q6XY17_9SPHI</name>
<comment type="caution">
    <text evidence="2">The sequence shown here is derived from an EMBL/GenBank/DDBJ whole genome shotgun (WGS) entry which is preliminary data.</text>
</comment>
<keyword evidence="1" id="KW-0812">Transmembrane</keyword>
<evidence type="ECO:0000313" key="2">
    <source>
        <dbReference type="EMBL" id="RZF62324.1"/>
    </source>
</evidence>
<gene>
    <name evidence="2" type="ORF">EWE74_05855</name>
</gene>
<keyword evidence="3" id="KW-1185">Reference proteome</keyword>
<accession>A0A4Q6XY17</accession>
<reference evidence="2 3" key="1">
    <citation type="submission" date="2019-02" db="EMBL/GenBank/DDBJ databases">
        <authorList>
            <person name="Li Y."/>
        </authorList>
    </citation>
    <scope>NUCLEOTIDE SEQUENCE [LARGE SCALE GENOMIC DNA]</scope>
    <source>
        <strain evidence="2 3">30C10-4-7</strain>
    </source>
</reference>